<protein>
    <submittedName>
        <fullName evidence="7">3-hydroxybutyryl-CoA dehydrogenase</fullName>
        <ecNumber evidence="7">1.1.1.157</ecNumber>
    </submittedName>
</protein>
<evidence type="ECO:0000259" key="5">
    <source>
        <dbReference type="Pfam" id="PF00725"/>
    </source>
</evidence>
<evidence type="ECO:0000256" key="4">
    <source>
        <dbReference type="PIRSR" id="PIRSR000105-2"/>
    </source>
</evidence>
<dbReference type="GO" id="GO:0070403">
    <property type="term" value="F:NAD+ binding"/>
    <property type="evidence" value="ECO:0007669"/>
    <property type="project" value="InterPro"/>
</dbReference>
<feature type="domain" description="3-hydroxyacyl-CoA dehydrogenase NAD binding" evidence="6">
    <location>
        <begin position="11"/>
        <end position="189"/>
    </location>
</feature>
<dbReference type="Pfam" id="PF02737">
    <property type="entry name" value="3HCDH_N"/>
    <property type="match status" value="1"/>
</dbReference>
<dbReference type="PIRSF" id="PIRSF000105">
    <property type="entry name" value="HCDH"/>
    <property type="match status" value="1"/>
</dbReference>
<feature type="binding site" evidence="4">
    <location>
        <position position="98"/>
    </location>
    <ligand>
        <name>NAD(+)</name>
        <dbReference type="ChEBI" id="CHEBI:57540"/>
    </ligand>
</feature>
<dbReference type="EMBL" id="PRLP01000001">
    <property type="protein sequence ID" value="PPC79374.1"/>
    <property type="molecule type" value="Genomic_DNA"/>
</dbReference>
<feature type="site" description="Important for catalytic activity" evidence="3">
    <location>
        <position position="146"/>
    </location>
</feature>
<comment type="similarity">
    <text evidence="1">Belongs to the 3-hydroxyacyl-CoA dehydrogenase family.</text>
</comment>
<evidence type="ECO:0000256" key="3">
    <source>
        <dbReference type="PIRSR" id="PIRSR000105-1"/>
    </source>
</evidence>
<evidence type="ECO:0000259" key="6">
    <source>
        <dbReference type="Pfam" id="PF02737"/>
    </source>
</evidence>
<dbReference type="InterPro" id="IPR006108">
    <property type="entry name" value="3HC_DH_C"/>
</dbReference>
<evidence type="ECO:0000313" key="7">
    <source>
        <dbReference type="EMBL" id="PPC79374.1"/>
    </source>
</evidence>
<dbReference type="InterPro" id="IPR006180">
    <property type="entry name" value="3-OHacyl-CoA_DH_CS"/>
</dbReference>
<dbReference type="InterPro" id="IPR008927">
    <property type="entry name" value="6-PGluconate_DH-like_C_sf"/>
</dbReference>
<keyword evidence="2 7" id="KW-0560">Oxidoreductase</keyword>
<dbReference type="Gene3D" id="1.10.1040.10">
    <property type="entry name" value="N-(1-d-carboxylethyl)-l-norvaline Dehydrogenase, domain 2"/>
    <property type="match status" value="1"/>
</dbReference>
<proteinExistence type="inferred from homology"/>
<dbReference type="OrthoDB" id="5289808at2"/>
<dbReference type="GO" id="GO:0008691">
    <property type="term" value="F:3-hydroxybutyryl-CoA dehydrogenase activity"/>
    <property type="evidence" value="ECO:0007669"/>
    <property type="project" value="UniProtKB-EC"/>
</dbReference>
<evidence type="ECO:0000256" key="1">
    <source>
        <dbReference type="ARBA" id="ARBA00009463"/>
    </source>
</evidence>
<evidence type="ECO:0000256" key="2">
    <source>
        <dbReference type="ARBA" id="ARBA00023002"/>
    </source>
</evidence>
<feature type="binding site" evidence="4">
    <location>
        <position position="149"/>
    </location>
    <ligand>
        <name>NAD(+)</name>
        <dbReference type="ChEBI" id="CHEBI:57540"/>
    </ligand>
</feature>
<dbReference type="Proteomes" id="UP000238196">
    <property type="component" value="Unassembled WGS sequence"/>
</dbReference>
<dbReference type="PROSITE" id="PS00067">
    <property type="entry name" value="3HCDH"/>
    <property type="match status" value="1"/>
</dbReference>
<reference evidence="7 8" key="1">
    <citation type="submission" date="2018-02" db="EMBL/GenBank/DDBJ databases">
        <title>novel marine gammaproteobacteria from coastal saline agro ecosystem.</title>
        <authorList>
            <person name="Krishnan R."/>
            <person name="Ramesh Kumar N."/>
        </authorList>
    </citation>
    <scope>NUCLEOTIDE SEQUENCE [LARGE SCALE GENOMIC DNA]</scope>
    <source>
        <strain evidence="7 8">228</strain>
    </source>
</reference>
<feature type="binding site" evidence="4">
    <location>
        <position position="103"/>
    </location>
    <ligand>
        <name>NAD(+)</name>
        <dbReference type="ChEBI" id="CHEBI:57540"/>
    </ligand>
</feature>
<dbReference type="Gene3D" id="3.40.50.720">
    <property type="entry name" value="NAD(P)-binding Rossmann-like Domain"/>
    <property type="match status" value="1"/>
</dbReference>
<dbReference type="PANTHER" id="PTHR48075:SF5">
    <property type="entry name" value="3-HYDROXYBUTYRYL-COA DEHYDROGENASE"/>
    <property type="match status" value="1"/>
</dbReference>
<dbReference type="Pfam" id="PF00725">
    <property type="entry name" value="3HCDH"/>
    <property type="match status" value="1"/>
</dbReference>
<feature type="binding site" evidence="4">
    <location>
        <position position="280"/>
    </location>
    <ligand>
        <name>NAD(+)</name>
        <dbReference type="ChEBI" id="CHEBI:57540"/>
    </ligand>
</feature>
<dbReference type="InterPro" id="IPR013328">
    <property type="entry name" value="6PGD_dom2"/>
</dbReference>
<comment type="caution">
    <text evidence="7">The sequence shown here is derived from an EMBL/GenBank/DDBJ whole genome shotgun (WGS) entry which is preliminary data.</text>
</comment>
<dbReference type="EC" id="1.1.1.157" evidence="7"/>
<dbReference type="NCBIfam" id="NF004474">
    <property type="entry name" value="PRK05808.1"/>
    <property type="match status" value="1"/>
</dbReference>
<dbReference type="SUPFAM" id="SSF51735">
    <property type="entry name" value="NAD(P)-binding Rossmann-fold domains"/>
    <property type="match status" value="1"/>
</dbReference>
<accession>A0A2S5KWZ1</accession>
<dbReference type="InterPro" id="IPR006176">
    <property type="entry name" value="3-OHacyl-CoA_DH_NAD-bd"/>
</dbReference>
<feature type="binding site" evidence="4">
    <location>
        <position position="39"/>
    </location>
    <ligand>
        <name>NAD(+)</name>
        <dbReference type="ChEBI" id="CHEBI:57540"/>
    </ligand>
</feature>
<dbReference type="SUPFAM" id="SSF48179">
    <property type="entry name" value="6-phosphogluconate dehydrogenase C-terminal domain-like"/>
    <property type="match status" value="1"/>
</dbReference>
<dbReference type="FunFam" id="3.40.50.720:FF:000009">
    <property type="entry name" value="Fatty oxidation complex, alpha subunit"/>
    <property type="match status" value="1"/>
</dbReference>
<evidence type="ECO:0000313" key="8">
    <source>
        <dbReference type="Proteomes" id="UP000238196"/>
    </source>
</evidence>
<organism evidence="7 8">
    <name type="scientific">Proteobacteria bacterium 228</name>
    <dbReference type="NCBI Taxonomy" id="2083153"/>
    <lineage>
        <taxon>Bacteria</taxon>
        <taxon>Pseudomonadati</taxon>
        <taxon>Pseudomonadota</taxon>
    </lineage>
</organism>
<name>A0A2S5KWZ1_9PROT</name>
<gene>
    <name evidence="7" type="ORF">C4K68_00195</name>
</gene>
<dbReference type="PANTHER" id="PTHR48075">
    <property type="entry name" value="3-HYDROXYACYL-COA DEHYDROGENASE FAMILY PROTEIN"/>
    <property type="match status" value="1"/>
</dbReference>
<keyword evidence="4" id="KW-0520">NAD</keyword>
<dbReference type="InterPro" id="IPR036291">
    <property type="entry name" value="NAD(P)-bd_dom_sf"/>
</dbReference>
<dbReference type="GO" id="GO:0006631">
    <property type="term" value="P:fatty acid metabolic process"/>
    <property type="evidence" value="ECO:0007669"/>
    <property type="project" value="InterPro"/>
</dbReference>
<feature type="binding site" evidence="4">
    <location>
        <begin position="16"/>
        <end position="21"/>
    </location>
    <ligand>
        <name>NAD(+)</name>
        <dbReference type="ChEBI" id="CHEBI:57540"/>
    </ligand>
</feature>
<dbReference type="NCBIfam" id="NF005875">
    <property type="entry name" value="PRK07819.1"/>
    <property type="match status" value="1"/>
</dbReference>
<feature type="binding site" evidence="4">
    <location>
        <position position="125"/>
    </location>
    <ligand>
        <name>NAD(+)</name>
        <dbReference type="ChEBI" id="CHEBI:57540"/>
    </ligand>
</feature>
<dbReference type="InterPro" id="IPR022694">
    <property type="entry name" value="3-OHacyl-CoA_DH"/>
</dbReference>
<sequence>MSNDKVGAELKIGIVGAGQMGGGIAQVAATSGFSVVLADISLDAAQKGLAAIQKRLDSQVSRGKLQADDAAAISQRISAVGELEQLADCQLVIEAASERVDLKLELFRKLDGICHEDAILASNTSSISITTIAAVTRRPQQVIGMHFFNPVPAMKLVEVIGGLATSDDTFSKVIALAEQLGKSPVKCQDKAGFVVNRILLPMLNEACFVLEEGVASATDIDTAMTLGCAHPMGPLTLADFIGLDTCLAIMEVLHRDLGDDKYRPAPLLRKYVAAGWLGKKSGRGFFNYE</sequence>
<feature type="domain" description="3-hydroxyacyl-CoA dehydrogenase C-terminal" evidence="5">
    <location>
        <begin position="192"/>
        <end position="288"/>
    </location>
</feature>
<dbReference type="AlphaFoldDB" id="A0A2S5KWZ1"/>